<comment type="caution">
    <text evidence="2">The sequence shown here is derived from an EMBL/GenBank/DDBJ whole genome shotgun (WGS) entry which is preliminary data.</text>
</comment>
<evidence type="ECO:0000313" key="2">
    <source>
        <dbReference type="EMBL" id="TCP24707.1"/>
    </source>
</evidence>
<evidence type="ECO:0000313" key="3">
    <source>
        <dbReference type="Proteomes" id="UP000294564"/>
    </source>
</evidence>
<dbReference type="AlphaFoldDB" id="A0A4R2NS94"/>
<feature type="transmembrane region" description="Helical" evidence="1">
    <location>
        <begin position="647"/>
        <end position="664"/>
    </location>
</feature>
<protein>
    <recommendedName>
        <fullName evidence="4">VWA domain-containing protein</fullName>
    </recommendedName>
</protein>
<evidence type="ECO:0008006" key="4">
    <source>
        <dbReference type="Google" id="ProtNLM"/>
    </source>
</evidence>
<keyword evidence="1" id="KW-0812">Transmembrane</keyword>
<keyword evidence="1" id="KW-1133">Transmembrane helix</keyword>
<keyword evidence="1" id="KW-0472">Membrane</keyword>
<dbReference type="EMBL" id="SLXM01000005">
    <property type="protein sequence ID" value="TCP24707.1"/>
    <property type="molecule type" value="Genomic_DNA"/>
</dbReference>
<keyword evidence="3" id="KW-1185">Reference proteome</keyword>
<gene>
    <name evidence="2" type="ORF">EV195_105138</name>
</gene>
<dbReference type="PANTHER" id="PTHR37947:SF1">
    <property type="entry name" value="BLL2462 PROTEIN"/>
    <property type="match status" value="1"/>
</dbReference>
<feature type="transmembrane region" description="Helical" evidence="1">
    <location>
        <begin position="36"/>
        <end position="54"/>
    </location>
</feature>
<organism evidence="2 3">
    <name type="scientific">Tenacibaculum skagerrakense</name>
    <dbReference type="NCBI Taxonomy" id="186571"/>
    <lineage>
        <taxon>Bacteria</taxon>
        <taxon>Pseudomonadati</taxon>
        <taxon>Bacteroidota</taxon>
        <taxon>Flavobacteriia</taxon>
        <taxon>Flavobacteriales</taxon>
        <taxon>Flavobacteriaceae</taxon>
        <taxon>Tenacibaculum</taxon>
    </lineage>
</organism>
<feature type="transmembrane region" description="Helical" evidence="1">
    <location>
        <begin position="6"/>
        <end position="24"/>
    </location>
</feature>
<dbReference type="RefSeq" id="WP_243693097.1">
    <property type="nucleotide sequence ID" value="NZ_SLXM01000005.1"/>
</dbReference>
<name>A0A4R2NS94_9FLAO</name>
<reference evidence="2 3" key="1">
    <citation type="submission" date="2019-03" db="EMBL/GenBank/DDBJ databases">
        <title>Genomic Encyclopedia of Type Strains, Phase IV (KMG-IV): sequencing the most valuable type-strain genomes for metagenomic binning, comparative biology and taxonomic classification.</title>
        <authorList>
            <person name="Goeker M."/>
        </authorList>
    </citation>
    <scope>NUCLEOTIDE SEQUENCE [LARGE SCALE GENOMIC DNA]</scope>
    <source>
        <strain evidence="2 3">DSM 14836</strain>
    </source>
</reference>
<dbReference type="Proteomes" id="UP000294564">
    <property type="component" value="Unassembled WGS sequence"/>
</dbReference>
<evidence type="ECO:0000256" key="1">
    <source>
        <dbReference type="SAM" id="Phobius"/>
    </source>
</evidence>
<sequence length="671" mass="76697">MSTQIVLYIILALLVGVVVAYFQYFFKVKKTAKHTIVLFTLRASSVFFLLLLLINPQIKIQKTKNSKPKLSILVDNSLSTSFFKEEKKVVELINGFKSSNKLNNKFDIDYFSFGKDIQATDSLTFNDAHTNIYNAVKSINNLTKDEIGAMIVISDGNQTIGEDYEFVNSKQAVYPVLIGDTVKYQDVKIAQLNVNKYSYINNKFPVEAILYYDGEKAINTEFAIFKAGKKVFSRPISFSKDNKSVTVSTNLVSDKEGIHYYSTTIGKLENEKNIKNNSKSFSVEVIDEQAKILLLTSLLHPDLGAFKKAIESNQQRSITITDINEFKGNLDDYQLVIAYQPTIYFKPFFNKRKSNFLVVTGSKTDWSFINSLDLGIEKSYINQSEDYSISYNTNYLTFIQKDIGFTNFPPLRDKFGAINAKNHQSLLFQKLQGITTEEPLLATFEKGEEKFGFLLGEGIWKWRAASYLNETSFHEFDAFVNNLVQFLSSTKKRNRLEVKVDNLYLANQTIDISALYLDSNYKFDPRASIQIGISNETTKEQKVYPFSLVTTSYKVQIEGLVPGDYSYVVSVEGESVKKSGKFKVADFQIEEQFTNANKEKLTALANATNGKLFNSQEQDDLIDNLVQNKNYYTLQKSIEKKQGIIQWQWLLFLIIGLLTLEWFLRKYYGKL</sequence>
<accession>A0A4R2NS94</accession>
<proteinExistence type="predicted"/>
<dbReference type="PANTHER" id="PTHR37947">
    <property type="entry name" value="BLL2462 PROTEIN"/>
    <property type="match status" value="1"/>
</dbReference>